<dbReference type="InterPro" id="IPR029044">
    <property type="entry name" value="Nucleotide-diphossugar_trans"/>
</dbReference>
<dbReference type="Pfam" id="PF00535">
    <property type="entry name" value="Glycos_transf_2"/>
    <property type="match status" value="1"/>
</dbReference>
<dbReference type="AlphaFoldDB" id="A0A656HCR7"/>
<proteinExistence type="predicted"/>
<dbReference type="SUPFAM" id="SSF53448">
    <property type="entry name" value="Nucleotide-diphospho-sugar transferases"/>
    <property type="match status" value="1"/>
</dbReference>
<organism evidence="2 3">
    <name type="scientific">Thiothrix nivea (strain ATCC 35100 / DSM 5205 / JP2)</name>
    <dbReference type="NCBI Taxonomy" id="870187"/>
    <lineage>
        <taxon>Bacteria</taxon>
        <taxon>Pseudomonadati</taxon>
        <taxon>Pseudomonadota</taxon>
        <taxon>Gammaproteobacteria</taxon>
        <taxon>Thiotrichales</taxon>
        <taxon>Thiotrichaceae</taxon>
        <taxon>Thiothrix</taxon>
    </lineage>
</organism>
<gene>
    <name evidence="2" type="ORF">Thini_1166</name>
</gene>
<evidence type="ECO:0000313" key="3">
    <source>
        <dbReference type="Proteomes" id="UP000005317"/>
    </source>
</evidence>
<feature type="domain" description="Glycosyltransferase 2-like" evidence="1">
    <location>
        <begin position="10"/>
        <end position="166"/>
    </location>
</feature>
<dbReference type="PANTHER" id="PTHR22916:SF56">
    <property type="entry name" value="GLYCOSYL TRANSFERASE"/>
    <property type="match status" value="1"/>
</dbReference>
<keyword evidence="2" id="KW-0808">Transferase</keyword>
<evidence type="ECO:0000313" key="2">
    <source>
        <dbReference type="EMBL" id="EIJ33784.1"/>
    </source>
</evidence>
<evidence type="ECO:0000259" key="1">
    <source>
        <dbReference type="Pfam" id="PF00535"/>
    </source>
</evidence>
<dbReference type="CDD" id="cd00761">
    <property type="entry name" value="Glyco_tranf_GTA_type"/>
    <property type="match status" value="1"/>
</dbReference>
<protein>
    <submittedName>
        <fullName evidence="2">Glycosyl transferase family 2</fullName>
    </submittedName>
</protein>
<dbReference type="GO" id="GO:0016758">
    <property type="term" value="F:hexosyltransferase activity"/>
    <property type="evidence" value="ECO:0007669"/>
    <property type="project" value="UniProtKB-ARBA"/>
</dbReference>
<dbReference type="InterPro" id="IPR001173">
    <property type="entry name" value="Glyco_trans_2-like"/>
</dbReference>
<accession>A0A656HCR7</accession>
<dbReference type="OrthoDB" id="5605222at2"/>
<dbReference type="EMBL" id="JH651384">
    <property type="protein sequence ID" value="EIJ33784.1"/>
    <property type="molecule type" value="Genomic_DNA"/>
</dbReference>
<keyword evidence="3" id="KW-1185">Reference proteome</keyword>
<sequence length="297" mass="33925">MKLVNNPMVSIGLPVYNRETLIAETLDCLLAQTFTDFEIIISDNHSTDGTETICRQYAERDSRIRYIRQEKNLGIFGNFRFVKDAAQDKYFMWTASDDLCEPEFIGSMVECLEANPELALVMTDVKTIANTGQVVHVDRMEAIRLPEVVGHAEANRLLFFNYGDPNHLYHCIFGLCRTDVAKQCWFPTKTWKNMVADLEVAYLAQVAVRGSIATLPAPLKTYRSHTGSTYVKEMTGRRLFDKVMRGLEIRFSLLGTALTNDLPWNVRLKLFFRVFLSSMWSVRNFLRGRSVTALPSP</sequence>
<reference evidence="3" key="1">
    <citation type="journal article" date="2011" name="Stand. Genomic Sci.">
        <title>Genome sequence of the filamentous, gliding Thiothrix nivea neotype strain (JP2(T)).</title>
        <authorList>
            <person name="Lapidus A."/>
            <person name="Nolan M."/>
            <person name="Lucas S."/>
            <person name="Glavina Del Rio T."/>
            <person name="Tice H."/>
            <person name="Cheng J.F."/>
            <person name="Tapia R."/>
            <person name="Han C."/>
            <person name="Goodwin L."/>
            <person name="Pitluck S."/>
            <person name="Liolios K."/>
            <person name="Pagani I."/>
            <person name="Ivanova N."/>
            <person name="Huntemann M."/>
            <person name="Mavromatis K."/>
            <person name="Mikhailova N."/>
            <person name="Pati A."/>
            <person name="Chen A."/>
            <person name="Palaniappan K."/>
            <person name="Land M."/>
            <person name="Brambilla E.M."/>
            <person name="Rohde M."/>
            <person name="Abt B."/>
            <person name="Verbarg S."/>
            <person name="Goker M."/>
            <person name="Bristow J."/>
            <person name="Eisen J.A."/>
            <person name="Markowitz V."/>
            <person name="Hugenholtz P."/>
            <person name="Kyrpides N.C."/>
            <person name="Klenk H.P."/>
            <person name="Woyke T."/>
        </authorList>
    </citation>
    <scope>NUCLEOTIDE SEQUENCE [LARGE SCALE GENOMIC DNA]</scope>
    <source>
        <strain evidence="3">ATCC 35100 / DSM 5205 / JP2</strain>
    </source>
</reference>
<name>A0A656HCR7_THINJ</name>
<dbReference type="Proteomes" id="UP000005317">
    <property type="component" value="Unassembled WGS sequence"/>
</dbReference>
<dbReference type="Gene3D" id="3.90.550.10">
    <property type="entry name" value="Spore Coat Polysaccharide Biosynthesis Protein SpsA, Chain A"/>
    <property type="match status" value="1"/>
</dbReference>
<dbReference type="PANTHER" id="PTHR22916">
    <property type="entry name" value="GLYCOSYLTRANSFERASE"/>
    <property type="match status" value="1"/>
</dbReference>
<dbReference type="RefSeq" id="WP_002707732.1">
    <property type="nucleotide sequence ID" value="NZ_JH651384.1"/>
</dbReference>